<dbReference type="InterPro" id="IPR052349">
    <property type="entry name" value="Metallo-hydrolase_Enzymes"/>
</dbReference>
<dbReference type="RefSeq" id="WP_173057236.1">
    <property type="nucleotide sequence ID" value="NZ_BAABGO010000027.1"/>
</dbReference>
<dbReference type="SUPFAM" id="SSF51556">
    <property type="entry name" value="Metallo-dependent hydrolases"/>
    <property type="match status" value="1"/>
</dbReference>
<dbReference type="InterPro" id="IPR013108">
    <property type="entry name" value="Amidohydro_3"/>
</dbReference>
<evidence type="ECO:0000313" key="2">
    <source>
        <dbReference type="EMBL" id="GFJ79720.1"/>
    </source>
</evidence>
<keyword evidence="3" id="KW-1185">Reference proteome</keyword>
<dbReference type="CDD" id="cd01293">
    <property type="entry name" value="Bact_CD"/>
    <property type="match status" value="1"/>
</dbReference>
<gene>
    <name evidence="2" type="ORF">Phou_039000</name>
</gene>
<evidence type="ECO:0000259" key="1">
    <source>
        <dbReference type="Pfam" id="PF07969"/>
    </source>
</evidence>
<feature type="domain" description="Amidohydrolase 3" evidence="1">
    <location>
        <begin position="100"/>
        <end position="389"/>
    </location>
</feature>
<dbReference type="EMBL" id="BLPF01000001">
    <property type="protein sequence ID" value="GFJ79720.1"/>
    <property type="molecule type" value="Genomic_DNA"/>
</dbReference>
<dbReference type="InterPro" id="IPR011059">
    <property type="entry name" value="Metal-dep_hydrolase_composite"/>
</dbReference>
<protein>
    <submittedName>
        <fullName evidence="2">Cytosine deaminase</fullName>
    </submittedName>
</protein>
<sequence length="395" mass="41359">MSDVLLRGGRPWRSPTVADILVRDGEIAAIDADLPVPGGAEVVDVAGRLILPGLVEAHCHLDKTLFGGDWVPHTAGDALADRIGNERRRRTELGVPDVDRITALLERMVAAGTTYVRSHTDIDPAIGLSGVEAVNAAAERLAGRVTVEQVAFPQYGILANPGTEAVLEQALAAGVGTIGGLDPAGFDRDPVRHLDVVFGLAERYGAGVDIHLHDGGTLGIWQLELIAERTKAAGLDGRVTVSHAYALGQADVATQERIAARLAEAGVAVVTAAVYDFPVPPLKKLIAAGVTVACGHDGIRDLWGPYGSGDMLERAMHVAYRSMFRRDEDIEVALTAATYGGARVLGLPAYGLAIGAPADLVVVDARTPAEAVVVHPARDLVLKAGQVVARAGTVW</sequence>
<accession>A0A6V8K885</accession>
<organism evidence="2 3">
    <name type="scientific">Phytohabitans houttuyneae</name>
    <dbReference type="NCBI Taxonomy" id="1076126"/>
    <lineage>
        <taxon>Bacteria</taxon>
        <taxon>Bacillati</taxon>
        <taxon>Actinomycetota</taxon>
        <taxon>Actinomycetes</taxon>
        <taxon>Micromonosporales</taxon>
        <taxon>Micromonosporaceae</taxon>
    </lineage>
</organism>
<comment type="caution">
    <text evidence="2">The sequence shown here is derived from an EMBL/GenBank/DDBJ whole genome shotgun (WGS) entry which is preliminary data.</text>
</comment>
<dbReference type="PANTHER" id="PTHR32027">
    <property type="entry name" value="CYTOSINE DEAMINASE"/>
    <property type="match status" value="1"/>
</dbReference>
<proteinExistence type="predicted"/>
<dbReference type="Gene3D" id="3.20.20.140">
    <property type="entry name" value="Metal-dependent hydrolases"/>
    <property type="match status" value="1"/>
</dbReference>
<dbReference type="NCBIfam" id="NF004636">
    <property type="entry name" value="PRK05985.1"/>
    <property type="match status" value="1"/>
</dbReference>
<dbReference type="PANTHER" id="PTHR32027:SF9">
    <property type="entry name" value="BLL3847 PROTEIN"/>
    <property type="match status" value="1"/>
</dbReference>
<evidence type="ECO:0000313" key="3">
    <source>
        <dbReference type="Proteomes" id="UP000482800"/>
    </source>
</evidence>
<dbReference type="Gene3D" id="2.30.40.10">
    <property type="entry name" value="Urease, subunit C, domain 1"/>
    <property type="match status" value="1"/>
</dbReference>
<name>A0A6V8K885_9ACTN</name>
<dbReference type="AlphaFoldDB" id="A0A6V8K885"/>
<reference evidence="2 3" key="2">
    <citation type="submission" date="2020-03" db="EMBL/GenBank/DDBJ databases">
        <authorList>
            <person name="Ichikawa N."/>
            <person name="Kimura A."/>
            <person name="Kitahashi Y."/>
            <person name="Uohara A."/>
        </authorList>
    </citation>
    <scope>NUCLEOTIDE SEQUENCE [LARGE SCALE GENOMIC DNA]</scope>
    <source>
        <strain evidence="2 3">NBRC 108639</strain>
    </source>
</reference>
<dbReference type="InterPro" id="IPR032466">
    <property type="entry name" value="Metal_Hydrolase"/>
</dbReference>
<dbReference type="SUPFAM" id="SSF51338">
    <property type="entry name" value="Composite domain of metallo-dependent hydrolases"/>
    <property type="match status" value="1"/>
</dbReference>
<reference evidence="2 3" key="1">
    <citation type="submission" date="2020-03" db="EMBL/GenBank/DDBJ databases">
        <title>Whole genome shotgun sequence of Phytohabitans houttuyneae NBRC 108639.</title>
        <authorList>
            <person name="Komaki H."/>
            <person name="Tamura T."/>
        </authorList>
    </citation>
    <scope>NUCLEOTIDE SEQUENCE [LARGE SCALE GENOMIC DNA]</scope>
    <source>
        <strain evidence="2 3">NBRC 108639</strain>
    </source>
</reference>
<dbReference type="Proteomes" id="UP000482800">
    <property type="component" value="Unassembled WGS sequence"/>
</dbReference>
<dbReference type="Pfam" id="PF07969">
    <property type="entry name" value="Amidohydro_3"/>
    <property type="match status" value="1"/>
</dbReference>
<dbReference type="GO" id="GO:0016814">
    <property type="term" value="F:hydrolase activity, acting on carbon-nitrogen (but not peptide) bonds, in cyclic amidines"/>
    <property type="evidence" value="ECO:0007669"/>
    <property type="project" value="TreeGrafter"/>
</dbReference>